<dbReference type="CDD" id="cd01823">
    <property type="entry name" value="SEST_like"/>
    <property type="match status" value="1"/>
</dbReference>
<dbReference type="GeneID" id="189736"/>
<dbReference type="KEGG" id="cel:CELE_Y39B6A.7"/>
<dbReference type="UCSC" id="Y39B6A.7">
    <property type="organism name" value="c. elegans"/>
</dbReference>
<dbReference type="OrthoDB" id="21678at2759"/>
<dbReference type="AlphaFoldDB" id="Q9NET4"/>
<dbReference type="HOGENOM" id="CLU_053031_0_0_1"/>
<dbReference type="CTD" id="189736"/>
<protein>
    <submittedName>
        <fullName evidence="2">SGNH hydrolase-type esterase domain-containing protein</fullName>
    </submittedName>
</protein>
<dbReference type="EMBL" id="BX284605">
    <property type="protein sequence ID" value="CAC51070.2"/>
    <property type="molecule type" value="Genomic_DNA"/>
</dbReference>
<dbReference type="InParanoid" id="Q9NET4"/>
<dbReference type="OMA" id="FHLINNW"/>
<sequence>MLAFLYFVQMLINFPKMMVISWNNMISFQKLPSSAPLNFRVTTVYQQNPELWMTPADVIRSTVAVNASVCHLTMSKSTWLTWKVGDRVVETRDCNQVIRLSSSETIISVTLSTPFKTQKFLSELISPPAKPYWLAAIGDSYSSGQGNPDIPMTHGSPAKWLDDSCYRSSKAFPYLVSQKIKNVTSSLSFLSCSGSTVDHGILSKNGQMERLEQMILARGAPPDVLFLTVGGNDIGFTDVISMIQRDKLNEKFFDMRFFFVSHQIDRVARRLEELNITRVVILDYYDVTRNEKGVVDGSCGAFGQVSLPNLQLAERKIFQKLNNLLRRKAKQHGWVTVDTTEIFRTRGICSKDSLIRSRNESMRLQGNEYGSFHPNEDAHVIIAEKILKLDNLGF</sequence>
<dbReference type="Bgee" id="WBGene00012669">
    <property type="expression patterns" value="Expressed in pharyngeal muscle cell (C elegans) and 3 other cell types or tissues"/>
</dbReference>
<dbReference type="Proteomes" id="UP000001940">
    <property type="component" value="Chromosome V"/>
</dbReference>
<dbReference type="DIP" id="DIP-25987N"/>
<dbReference type="PaxDb" id="6239-Y39B6A.7"/>
<dbReference type="FunFam" id="3.40.50.1110:FF:000088">
    <property type="entry name" value="Protein CBG20522"/>
    <property type="match status" value="1"/>
</dbReference>
<dbReference type="Pfam" id="PF13472">
    <property type="entry name" value="Lipase_GDSL_2"/>
    <property type="match status" value="1"/>
</dbReference>
<organism evidence="2 3">
    <name type="scientific">Caenorhabditis elegans</name>
    <dbReference type="NCBI Taxonomy" id="6239"/>
    <lineage>
        <taxon>Eukaryota</taxon>
        <taxon>Metazoa</taxon>
        <taxon>Ecdysozoa</taxon>
        <taxon>Nematoda</taxon>
        <taxon>Chromadorea</taxon>
        <taxon>Rhabditida</taxon>
        <taxon>Rhabditina</taxon>
        <taxon>Rhabditomorpha</taxon>
        <taxon>Rhabditoidea</taxon>
        <taxon>Rhabditidae</taxon>
        <taxon>Peloderinae</taxon>
        <taxon>Caenorhabditis</taxon>
    </lineage>
</organism>
<dbReference type="GO" id="GO:0016787">
    <property type="term" value="F:hydrolase activity"/>
    <property type="evidence" value="ECO:0000318"/>
    <property type="project" value="GO_Central"/>
</dbReference>
<reference evidence="2 3" key="1">
    <citation type="journal article" date="1998" name="Science">
        <title>Genome sequence of the nematode C. elegans: a platform for investigating biology.</title>
        <authorList>
            <consortium name="The C. elegans sequencing consortium"/>
            <person name="Sulson J.E."/>
            <person name="Waterston R."/>
        </authorList>
    </citation>
    <scope>NUCLEOTIDE SEQUENCE [LARGE SCALE GENOMIC DNA]</scope>
    <source>
        <strain evidence="2 3">Bristol N2</strain>
    </source>
</reference>
<evidence type="ECO:0000313" key="4">
    <source>
        <dbReference type="WormBase" id="Y39B6A.7"/>
    </source>
</evidence>
<accession>Q9NET4</accession>
<dbReference type="PIR" id="T45052">
    <property type="entry name" value="T45052"/>
</dbReference>
<dbReference type="WormBase" id="Y39B6A.7">
    <property type="protein sequence ID" value="CE47646"/>
    <property type="gene ID" value="WBGene00012669"/>
</dbReference>
<dbReference type="PANTHER" id="PTHR37981">
    <property type="entry name" value="LIPASE 2"/>
    <property type="match status" value="1"/>
</dbReference>
<dbReference type="AGR" id="WB:WBGene00012669"/>
<evidence type="ECO:0000313" key="2">
    <source>
        <dbReference type="EMBL" id="CAC51070.2"/>
    </source>
</evidence>
<feature type="domain" description="SGNH hydrolase-type esterase" evidence="1">
    <location>
        <begin position="136"/>
        <end position="379"/>
    </location>
</feature>
<dbReference type="RefSeq" id="NP_741691.2">
    <property type="nucleotide sequence ID" value="NM_171601.2"/>
</dbReference>
<evidence type="ECO:0000259" key="1">
    <source>
        <dbReference type="Pfam" id="PF13472"/>
    </source>
</evidence>
<dbReference type="PANTHER" id="PTHR37981:SF1">
    <property type="entry name" value="SGNH HYDROLASE-TYPE ESTERASE DOMAIN-CONTAINING PROTEIN"/>
    <property type="match status" value="1"/>
</dbReference>
<proteinExistence type="predicted"/>
<keyword evidence="3" id="KW-1185">Reference proteome</keyword>
<dbReference type="eggNOG" id="ENOG502S4BP">
    <property type="taxonomic scope" value="Eukaryota"/>
</dbReference>
<gene>
    <name evidence="2" type="ORF">CELE_Y39B6A.7</name>
    <name evidence="2 4" type="ORF">Y39B6A.7</name>
</gene>
<name>Q9NET4_CAEEL</name>
<dbReference type="GO" id="GO:0006629">
    <property type="term" value="P:lipid metabolic process"/>
    <property type="evidence" value="ECO:0000318"/>
    <property type="project" value="GO_Central"/>
</dbReference>
<keyword evidence="2" id="KW-0378">Hydrolase</keyword>
<dbReference type="InterPro" id="IPR036514">
    <property type="entry name" value="SGNH_hydro_sf"/>
</dbReference>
<dbReference type="InterPro" id="IPR013830">
    <property type="entry name" value="SGNH_hydro"/>
</dbReference>
<evidence type="ECO:0000313" key="3">
    <source>
        <dbReference type="Proteomes" id="UP000001940"/>
    </source>
</evidence>
<dbReference type="GO" id="GO:0016788">
    <property type="term" value="F:hydrolase activity, acting on ester bonds"/>
    <property type="evidence" value="ECO:0007669"/>
    <property type="project" value="InterPro"/>
</dbReference>
<dbReference type="SMR" id="Q9NET4"/>
<dbReference type="Gene3D" id="3.40.50.1110">
    <property type="entry name" value="SGNH hydrolase"/>
    <property type="match status" value="1"/>
</dbReference>
<dbReference type="SUPFAM" id="SSF52266">
    <property type="entry name" value="SGNH hydrolase"/>
    <property type="match status" value="1"/>
</dbReference>
<dbReference type="InterPro" id="IPR037460">
    <property type="entry name" value="SEST-like"/>
</dbReference>